<feature type="domain" description="SWIM-type" evidence="2">
    <location>
        <begin position="207"/>
        <end position="256"/>
    </location>
</feature>
<dbReference type="InterPro" id="IPR029269">
    <property type="entry name" value="Zf-tcix"/>
</dbReference>
<dbReference type="GO" id="GO:0008270">
    <property type="term" value="F:zinc ion binding"/>
    <property type="evidence" value="ECO:0007669"/>
    <property type="project" value="UniProtKB-KW"/>
</dbReference>
<evidence type="ECO:0000313" key="3">
    <source>
        <dbReference type="EnsemblMetazoa" id="SMAR013798-PA"/>
    </source>
</evidence>
<proteinExistence type="predicted"/>
<dbReference type="OMA" id="FWMPSQL"/>
<sequence length="583" mass="66003">MNDRIKSLFDDLGKPTLRGVRKCPKCGTYNGTRGISCKNKQCGAIFKESAEKKKTSNVEAVKIITGSTAQVYSVRVRDRGPDYRGFVQLPLIAGLDTSPEQSVDSSLLTQTSARCFVESCHKANQQQKVACQHIKAASQCFTEAQPLSLKNAMLQALQVTNEIKHAIWLLATEMTGPVVQRVSKHVMVVKCKANPKHPLGFLHFGFFETSRNRDAPEHKFHCSCRAFKSQTNSKSSSKDENQKRCVHFYACICAFSSNDKLAEEFAYYLNMDTLNLGNLVSDQRLVAIFSEMNDDSCKLDLLPEEPTRQENILSPTTKRRRKDDTIAQASSALLTLQDGSTTTHKKIQAKKMPGSIPRKSIVGNVSIDETQVSISFHQWLASVTERINQTMHYQFDGNPEPLVFHAPQLFFDCLQQRISLGSKKKRLPNSTTGFVRKDALPLGTFTKYTWHITNILQVKQIFDTSEMPLEVLRSFVENRDNTYDLYDPPKSEIENNSEVSLFRKTETQPLIKPFELKTFLKVGNTSTDQKEPTPFVIEWIPDILPKMKIGELRIKFEYGHQRNGVVENRLPIANQQIIQIQSL</sequence>
<dbReference type="EnsemblMetazoa" id="SMAR013798-RA">
    <property type="protein sequence ID" value="SMAR013798-PA"/>
    <property type="gene ID" value="SMAR013798"/>
</dbReference>
<dbReference type="EMBL" id="JH431975">
    <property type="status" value="NOT_ANNOTATED_CDS"/>
    <property type="molecule type" value="Genomic_DNA"/>
</dbReference>
<evidence type="ECO:0000259" key="2">
    <source>
        <dbReference type="PROSITE" id="PS50966"/>
    </source>
</evidence>
<reference evidence="4" key="1">
    <citation type="submission" date="2011-05" db="EMBL/GenBank/DDBJ databases">
        <authorList>
            <person name="Richards S.R."/>
            <person name="Qu J."/>
            <person name="Jiang H."/>
            <person name="Jhangiani S.N."/>
            <person name="Agravi P."/>
            <person name="Goodspeed R."/>
            <person name="Gross S."/>
            <person name="Mandapat C."/>
            <person name="Jackson L."/>
            <person name="Mathew T."/>
            <person name="Pu L."/>
            <person name="Thornton R."/>
            <person name="Saada N."/>
            <person name="Wilczek-Boney K.B."/>
            <person name="Lee S."/>
            <person name="Kovar C."/>
            <person name="Wu Y."/>
            <person name="Scherer S.E."/>
            <person name="Worley K.C."/>
            <person name="Muzny D.M."/>
            <person name="Gibbs R."/>
        </authorList>
    </citation>
    <scope>NUCLEOTIDE SEQUENCE</scope>
    <source>
        <strain evidence="4">Brora</strain>
    </source>
</reference>
<evidence type="ECO:0000256" key="1">
    <source>
        <dbReference type="PROSITE-ProRule" id="PRU00325"/>
    </source>
</evidence>
<protein>
    <recommendedName>
        <fullName evidence="2">SWIM-type domain-containing protein</fullName>
    </recommendedName>
</protein>
<dbReference type="eggNOG" id="ENOG502R3NH">
    <property type="taxonomic scope" value="Eukaryota"/>
</dbReference>
<keyword evidence="1" id="KW-0862">Zinc</keyword>
<evidence type="ECO:0000313" key="4">
    <source>
        <dbReference type="Proteomes" id="UP000014500"/>
    </source>
</evidence>
<keyword evidence="1" id="KW-0863">Zinc-finger</keyword>
<dbReference type="HOGENOM" id="CLU_022155_0_0_1"/>
<keyword evidence="1" id="KW-0479">Metal-binding</keyword>
<accession>T1JIW7</accession>
<dbReference type="PhylomeDB" id="T1JIW7"/>
<dbReference type="InterPro" id="IPR007527">
    <property type="entry name" value="Znf_SWIM"/>
</dbReference>
<dbReference type="PANTHER" id="PTHR13518">
    <property type="entry name" value="PUTATIVE TREBLE-CLEF ZINC-FINGER C2ORF42 FAMILY MEMBER"/>
    <property type="match status" value="1"/>
</dbReference>
<dbReference type="GO" id="GO:0005634">
    <property type="term" value="C:nucleus"/>
    <property type="evidence" value="ECO:0007669"/>
    <property type="project" value="TreeGrafter"/>
</dbReference>
<keyword evidence="4" id="KW-1185">Reference proteome</keyword>
<organism evidence="3 4">
    <name type="scientific">Strigamia maritima</name>
    <name type="common">European centipede</name>
    <name type="synonym">Geophilus maritimus</name>
    <dbReference type="NCBI Taxonomy" id="126957"/>
    <lineage>
        <taxon>Eukaryota</taxon>
        <taxon>Metazoa</taxon>
        <taxon>Ecdysozoa</taxon>
        <taxon>Arthropoda</taxon>
        <taxon>Myriapoda</taxon>
        <taxon>Chilopoda</taxon>
        <taxon>Pleurostigmophora</taxon>
        <taxon>Geophilomorpha</taxon>
        <taxon>Linotaeniidae</taxon>
        <taxon>Strigamia</taxon>
    </lineage>
</organism>
<name>T1JIW7_STRMM</name>
<dbReference type="PANTHER" id="PTHR13518:SF1">
    <property type="entry name" value="C2ORF42 HOMOLOG"/>
    <property type="match status" value="1"/>
</dbReference>
<reference evidence="3" key="2">
    <citation type="submission" date="2015-02" db="UniProtKB">
        <authorList>
            <consortium name="EnsemblMetazoa"/>
        </authorList>
    </citation>
    <scope>IDENTIFICATION</scope>
</reference>
<dbReference type="PROSITE" id="PS50966">
    <property type="entry name" value="ZF_SWIM"/>
    <property type="match status" value="1"/>
</dbReference>
<dbReference type="Proteomes" id="UP000014500">
    <property type="component" value="Unassembled WGS sequence"/>
</dbReference>
<dbReference type="InterPro" id="IPR026049">
    <property type="entry name" value="C2orf42"/>
</dbReference>
<dbReference type="AlphaFoldDB" id="T1JIW7"/>
<dbReference type="Pfam" id="PF14952">
    <property type="entry name" value="zf-tcix"/>
    <property type="match status" value="1"/>
</dbReference>